<evidence type="ECO:0000313" key="1">
    <source>
        <dbReference type="EMBL" id="QQK08048.1"/>
    </source>
</evidence>
<protein>
    <submittedName>
        <fullName evidence="1">Uncharacterized protein</fullName>
    </submittedName>
</protein>
<gene>
    <name evidence="1" type="ORF">JFY71_00480</name>
</gene>
<dbReference type="EMBL" id="CP066744">
    <property type="protein sequence ID" value="QQK08048.1"/>
    <property type="molecule type" value="Genomic_DNA"/>
</dbReference>
<organism evidence="1 2">
    <name type="scientific">Miniphocaeibacter halophilus</name>
    <dbReference type="NCBI Taxonomy" id="2931922"/>
    <lineage>
        <taxon>Bacteria</taxon>
        <taxon>Bacillati</taxon>
        <taxon>Bacillota</taxon>
        <taxon>Tissierellia</taxon>
        <taxon>Tissierellales</taxon>
        <taxon>Peptoniphilaceae</taxon>
        <taxon>Miniphocaeibacter</taxon>
    </lineage>
</organism>
<proteinExistence type="predicted"/>
<dbReference type="Proteomes" id="UP000595814">
    <property type="component" value="Chromosome"/>
</dbReference>
<sequence>MKIKKKSIYVFICSFVGVTLTWFINHKMGYGAVIANGLVGVMAATFLPNDLAGITYTSSFVGMSSLSVIPSFAAAFLGSIIVGIIFLITAEIYAGIGGKGGTTAALSTIITKTIINFFS</sequence>
<keyword evidence="2" id="KW-1185">Reference proteome</keyword>
<accession>A0AC61N5N8</accession>
<reference evidence="1 2" key="1">
    <citation type="journal article" date="2022" name="Int. J. Syst. Evol. Microbiol.">
        <title>Miniphocaeibacter halophilus sp. nov., an ammonium-tolerant acetate-producing bacterium isolated from a biogas system.</title>
        <authorList>
            <person name="Schnurer A."/>
            <person name="Singh A."/>
            <person name="Bi S."/>
            <person name="Qiao W."/>
            <person name="Westerholm M."/>
        </authorList>
    </citation>
    <scope>NUCLEOTIDE SEQUENCE [LARGE SCALE GENOMIC DNA]</scope>
    <source>
        <strain evidence="1 2">AMB_01</strain>
    </source>
</reference>
<name>A0AC61N5N8_9FIRM</name>
<evidence type="ECO:0000313" key="2">
    <source>
        <dbReference type="Proteomes" id="UP000595814"/>
    </source>
</evidence>